<sequence length="72" mass="7767">MPVFGRQRQAETGKKDSAYRVAVAVVGPAQVKSVSSALGLVKIVLLRDDLNQFQNGAVSAVNPNREILFNRA</sequence>
<dbReference type="AlphaFoldDB" id="A0A4P7NHT0"/>
<dbReference type="EMBL" id="CP034207">
    <property type="protein sequence ID" value="QBZ61552.1"/>
    <property type="molecule type" value="Genomic_DNA"/>
</dbReference>
<accession>A0A4P7NHT0</accession>
<name>A0A4P7NHT0_PYROR</name>
<organism evidence="1 2">
    <name type="scientific">Pyricularia oryzae</name>
    <name type="common">Rice blast fungus</name>
    <name type="synonym">Magnaporthe oryzae</name>
    <dbReference type="NCBI Taxonomy" id="318829"/>
    <lineage>
        <taxon>Eukaryota</taxon>
        <taxon>Fungi</taxon>
        <taxon>Dikarya</taxon>
        <taxon>Ascomycota</taxon>
        <taxon>Pezizomycotina</taxon>
        <taxon>Sordariomycetes</taxon>
        <taxon>Sordariomycetidae</taxon>
        <taxon>Magnaporthales</taxon>
        <taxon>Pyriculariaceae</taxon>
        <taxon>Pyricularia</taxon>
    </lineage>
</organism>
<dbReference type="Proteomes" id="UP000294847">
    <property type="component" value="Chromosome 4"/>
</dbReference>
<evidence type="ECO:0000313" key="2">
    <source>
        <dbReference type="Proteomes" id="UP000294847"/>
    </source>
</evidence>
<evidence type="ECO:0000313" key="1">
    <source>
        <dbReference type="EMBL" id="QBZ61552.1"/>
    </source>
</evidence>
<proteinExistence type="predicted"/>
<gene>
    <name evidence="1" type="ORF">PoMZ_08503</name>
</gene>
<reference evidence="1 2" key="1">
    <citation type="journal article" date="2019" name="Mol. Biol. Evol.">
        <title>Blast fungal genomes show frequent chromosomal changes, gene gains and losses, and effector gene turnover.</title>
        <authorList>
            <person name="Gomez Luciano L.B."/>
            <person name="Jason Tsai I."/>
            <person name="Chuma I."/>
            <person name="Tosa Y."/>
            <person name="Chen Y.H."/>
            <person name="Li J.Y."/>
            <person name="Li M.Y."/>
            <person name="Jade Lu M.Y."/>
            <person name="Nakayashiki H."/>
            <person name="Li W.H."/>
        </authorList>
    </citation>
    <scope>NUCLEOTIDE SEQUENCE [LARGE SCALE GENOMIC DNA]</scope>
    <source>
        <strain evidence="1">MZ5-1-6</strain>
    </source>
</reference>
<protein>
    <submittedName>
        <fullName evidence="1">Uncharacterized protein</fullName>
    </submittedName>
</protein>